<dbReference type="RefSeq" id="WP_202765807.1">
    <property type="nucleotide sequence ID" value="NZ_JAESWA010000005.1"/>
</dbReference>
<organism evidence="1 2">
    <name type="scientific">Clostridium paridis</name>
    <dbReference type="NCBI Taxonomy" id="2803863"/>
    <lineage>
        <taxon>Bacteria</taxon>
        <taxon>Bacillati</taxon>
        <taxon>Bacillota</taxon>
        <taxon>Clostridia</taxon>
        <taxon>Eubacteriales</taxon>
        <taxon>Clostridiaceae</taxon>
        <taxon>Clostridium</taxon>
    </lineage>
</organism>
<gene>
    <name evidence="1" type="ORF">JK634_01180</name>
</gene>
<accession>A0A937FC70</accession>
<proteinExistence type="predicted"/>
<dbReference type="AlphaFoldDB" id="A0A937FC70"/>
<dbReference type="EMBL" id="JAESWA010000005">
    <property type="protein sequence ID" value="MBL4930424.1"/>
    <property type="molecule type" value="Genomic_DNA"/>
</dbReference>
<sequence>MKKNYSIKTKIEVEVETILGHDFIPTENILMNLINSDLSNAEYAVKNIKILNFNVENHKERISD</sequence>
<reference evidence="1" key="1">
    <citation type="submission" date="2021-01" db="EMBL/GenBank/DDBJ databases">
        <title>Genome public.</title>
        <authorList>
            <person name="Liu C."/>
            <person name="Sun Q."/>
        </authorList>
    </citation>
    <scope>NUCLEOTIDE SEQUENCE</scope>
    <source>
        <strain evidence="1">YIM B02565</strain>
    </source>
</reference>
<dbReference type="Proteomes" id="UP000623681">
    <property type="component" value="Unassembled WGS sequence"/>
</dbReference>
<evidence type="ECO:0000313" key="2">
    <source>
        <dbReference type="Proteomes" id="UP000623681"/>
    </source>
</evidence>
<name>A0A937FC70_9CLOT</name>
<evidence type="ECO:0000313" key="1">
    <source>
        <dbReference type="EMBL" id="MBL4930424.1"/>
    </source>
</evidence>
<comment type="caution">
    <text evidence="1">The sequence shown here is derived from an EMBL/GenBank/DDBJ whole genome shotgun (WGS) entry which is preliminary data.</text>
</comment>
<protein>
    <submittedName>
        <fullName evidence="1">Uncharacterized protein</fullName>
    </submittedName>
</protein>
<keyword evidence="2" id="KW-1185">Reference proteome</keyword>